<name>A0A225WUG9_9STRA</name>
<organism evidence="1 2">
    <name type="scientific">Phytophthora megakarya</name>
    <dbReference type="NCBI Taxonomy" id="4795"/>
    <lineage>
        <taxon>Eukaryota</taxon>
        <taxon>Sar</taxon>
        <taxon>Stramenopiles</taxon>
        <taxon>Oomycota</taxon>
        <taxon>Peronosporomycetes</taxon>
        <taxon>Peronosporales</taxon>
        <taxon>Peronosporaceae</taxon>
        <taxon>Phytophthora</taxon>
    </lineage>
</organism>
<proteinExistence type="predicted"/>
<dbReference type="Proteomes" id="UP000198211">
    <property type="component" value="Unassembled WGS sequence"/>
</dbReference>
<dbReference type="OrthoDB" id="78362at2759"/>
<sequence>MNKNDSAYNRSPSAKSQVDCTHWIGPFRITAAHPHSLENEHLITGRKYEVHAWSLKFYADRELDVAEEFLELVANQGMQIRVEEFVDHRFNMEAPCGQQAIENSWEPLTTLLQDVPEKVRDYVLASGDDELIDQVD</sequence>
<comment type="caution">
    <text evidence="1">The sequence shown here is derived from an EMBL/GenBank/DDBJ whole genome shotgun (WGS) entry which is preliminary data.</text>
</comment>
<keyword evidence="2" id="KW-1185">Reference proteome</keyword>
<accession>A0A225WUG9</accession>
<dbReference type="EMBL" id="NBNE01000243">
    <property type="protein sequence ID" value="OWZ21251.1"/>
    <property type="molecule type" value="Genomic_DNA"/>
</dbReference>
<protein>
    <recommendedName>
        <fullName evidence="3">Chromo domain-containing protein</fullName>
    </recommendedName>
</protein>
<dbReference type="AlphaFoldDB" id="A0A225WUG9"/>
<evidence type="ECO:0000313" key="2">
    <source>
        <dbReference type="Proteomes" id="UP000198211"/>
    </source>
</evidence>
<evidence type="ECO:0008006" key="3">
    <source>
        <dbReference type="Google" id="ProtNLM"/>
    </source>
</evidence>
<gene>
    <name evidence="1" type="ORF">PHMEG_0004231</name>
</gene>
<reference evidence="2" key="1">
    <citation type="submission" date="2017-03" db="EMBL/GenBank/DDBJ databases">
        <title>Phytopthora megakarya and P. palmivora, two closely related causual agents of cacao black pod achieved similar genome size and gene model numbers by different mechanisms.</title>
        <authorList>
            <person name="Ali S."/>
            <person name="Shao J."/>
            <person name="Larry D.J."/>
            <person name="Kronmiller B."/>
            <person name="Shen D."/>
            <person name="Strem M.D."/>
            <person name="Melnick R.L."/>
            <person name="Guiltinan M.J."/>
            <person name="Tyler B.M."/>
            <person name="Meinhardt L.W."/>
            <person name="Bailey B.A."/>
        </authorList>
    </citation>
    <scope>NUCLEOTIDE SEQUENCE [LARGE SCALE GENOMIC DNA]</scope>
    <source>
        <strain evidence="2">zdho120</strain>
    </source>
</reference>
<evidence type="ECO:0000313" key="1">
    <source>
        <dbReference type="EMBL" id="OWZ21251.1"/>
    </source>
</evidence>